<evidence type="ECO:0000313" key="10">
    <source>
        <dbReference type="EMBL" id="KAG8230288.1"/>
    </source>
</evidence>
<dbReference type="EMBL" id="KZ308476">
    <property type="protein sequence ID" value="KAG8230288.1"/>
    <property type="molecule type" value="Genomic_DNA"/>
</dbReference>
<dbReference type="Proteomes" id="UP000792457">
    <property type="component" value="Unassembled WGS sequence"/>
</dbReference>
<dbReference type="PANTHER" id="PTHR11629:SF61">
    <property type="entry name" value="V-TYPE PROTON ATPASE SUBUNIT A"/>
    <property type="match status" value="1"/>
</dbReference>
<accession>A0A8K0K9F3</accession>
<keyword evidence="4 9" id="KW-0812">Transmembrane</keyword>
<keyword evidence="5 9" id="KW-0375">Hydrogen ion transport</keyword>
<name>A0A8K0K9F3_LADFU</name>
<evidence type="ECO:0000313" key="11">
    <source>
        <dbReference type="Proteomes" id="UP000792457"/>
    </source>
</evidence>
<dbReference type="GO" id="GO:0005886">
    <property type="term" value="C:plasma membrane"/>
    <property type="evidence" value="ECO:0007669"/>
    <property type="project" value="TreeGrafter"/>
</dbReference>
<dbReference type="PANTHER" id="PTHR11629">
    <property type="entry name" value="VACUOLAR PROTON ATPASES"/>
    <property type="match status" value="1"/>
</dbReference>
<evidence type="ECO:0000256" key="7">
    <source>
        <dbReference type="ARBA" id="ARBA00023065"/>
    </source>
</evidence>
<dbReference type="OrthoDB" id="10264220at2759"/>
<feature type="transmembrane region" description="Helical" evidence="9">
    <location>
        <begin position="487"/>
        <end position="520"/>
    </location>
</feature>
<comment type="subcellular location">
    <subcellularLocation>
        <location evidence="1">Membrane</location>
        <topology evidence="1">Multi-pass membrane protein</topology>
    </subcellularLocation>
</comment>
<evidence type="ECO:0000256" key="8">
    <source>
        <dbReference type="ARBA" id="ARBA00023136"/>
    </source>
</evidence>
<keyword evidence="7 9" id="KW-0406">Ion transport</keyword>
<keyword evidence="3 9" id="KW-0813">Transport</keyword>
<evidence type="ECO:0000256" key="4">
    <source>
        <dbReference type="ARBA" id="ARBA00022692"/>
    </source>
</evidence>
<protein>
    <recommendedName>
        <fullName evidence="9">V-type proton ATPase subunit a</fullName>
    </recommendedName>
</protein>
<proteinExistence type="inferred from homology"/>
<feature type="transmembrane region" description="Helical" evidence="9">
    <location>
        <begin position="631"/>
        <end position="654"/>
    </location>
</feature>
<dbReference type="Pfam" id="PF01496">
    <property type="entry name" value="V_ATPase_I"/>
    <property type="match status" value="2"/>
</dbReference>
<comment type="similarity">
    <text evidence="2 9">Belongs to the V-ATPase 116 kDa subunit family.</text>
</comment>
<feature type="transmembrane region" description="Helical" evidence="9">
    <location>
        <begin position="816"/>
        <end position="837"/>
    </location>
</feature>
<dbReference type="GO" id="GO:0007035">
    <property type="term" value="P:vacuolar acidification"/>
    <property type="evidence" value="ECO:0007669"/>
    <property type="project" value="TreeGrafter"/>
</dbReference>
<evidence type="ECO:0000256" key="2">
    <source>
        <dbReference type="ARBA" id="ARBA00009904"/>
    </source>
</evidence>
<feature type="transmembrane region" description="Helical" evidence="9">
    <location>
        <begin position="540"/>
        <end position="559"/>
    </location>
</feature>
<keyword evidence="6 9" id="KW-1133">Transmembrane helix</keyword>
<keyword evidence="8 9" id="KW-0472">Membrane</keyword>
<dbReference type="InterPro" id="IPR002490">
    <property type="entry name" value="V-ATPase_116kDa_su"/>
</dbReference>
<feature type="transmembrane region" description="Helical" evidence="9">
    <location>
        <begin position="660"/>
        <end position="684"/>
    </location>
</feature>
<dbReference type="InterPro" id="IPR026028">
    <property type="entry name" value="V-type_ATPase_116kDa_su_euka"/>
</dbReference>
<evidence type="ECO:0000256" key="3">
    <source>
        <dbReference type="ARBA" id="ARBA00022448"/>
    </source>
</evidence>
<reference evidence="10" key="1">
    <citation type="submission" date="2013-04" db="EMBL/GenBank/DDBJ databases">
        <authorList>
            <person name="Qu J."/>
            <person name="Murali S.C."/>
            <person name="Bandaranaike D."/>
            <person name="Bellair M."/>
            <person name="Blankenburg K."/>
            <person name="Chao H."/>
            <person name="Dinh H."/>
            <person name="Doddapaneni H."/>
            <person name="Downs B."/>
            <person name="Dugan-Rocha S."/>
            <person name="Elkadiri S."/>
            <person name="Gnanaolivu R.D."/>
            <person name="Hernandez B."/>
            <person name="Javaid M."/>
            <person name="Jayaseelan J.C."/>
            <person name="Lee S."/>
            <person name="Li M."/>
            <person name="Ming W."/>
            <person name="Munidasa M."/>
            <person name="Muniz J."/>
            <person name="Nguyen L."/>
            <person name="Ongeri F."/>
            <person name="Osuji N."/>
            <person name="Pu L.-L."/>
            <person name="Puazo M."/>
            <person name="Qu C."/>
            <person name="Quiroz J."/>
            <person name="Raj R."/>
            <person name="Weissenberger G."/>
            <person name="Xin Y."/>
            <person name="Zou X."/>
            <person name="Han Y."/>
            <person name="Richards S."/>
            <person name="Worley K."/>
            <person name="Muzny D."/>
            <person name="Gibbs R."/>
        </authorList>
    </citation>
    <scope>NUCLEOTIDE SEQUENCE</scope>
    <source>
        <strain evidence="10">Sampled in the wild</strain>
    </source>
</reference>
<dbReference type="GO" id="GO:0000220">
    <property type="term" value="C:vacuolar proton-transporting V-type ATPase, V0 domain"/>
    <property type="evidence" value="ECO:0007669"/>
    <property type="project" value="InterPro"/>
</dbReference>
<evidence type="ECO:0000256" key="1">
    <source>
        <dbReference type="ARBA" id="ARBA00004141"/>
    </source>
</evidence>
<gene>
    <name evidence="10" type="ORF">J437_LFUL010191</name>
</gene>
<dbReference type="GO" id="GO:0051117">
    <property type="term" value="F:ATPase binding"/>
    <property type="evidence" value="ECO:0007669"/>
    <property type="project" value="TreeGrafter"/>
</dbReference>
<sequence length="896" mass="102311">MQHLEFCHPPSGTKVILLEHPVVSDPYPQYWMSLVVKGALRYLFIVFHALIRHILRLLFVTLHKSGNNEFKDESIELLHRGDTFSGISSPKRGPNMSFFRSEEMVLCELFIQPEAAYSVVSDIGEHGIMQFRDLNGELNNFQRRFVSEVKMANEMERKLLYMEAELKKEGIRVAKLETQPSAPNSREIIALDAHLEKTEGELNEVSSSSVTLKSNFLELTELKHVLEKTQVLFAEQESSAGSTEARALIAEDQAAANISRARLSFVAGVIPRERIPGFETMLWRVSRGNVFLRHAEIEEALEDPRTGDEIKKNVFVVFFQGDQLKTRVKKICSGFKVSEYHCPETTEERVQMVTGVRTRLADLTMVLNQTKDLKLSLLTGIAKELQSWVIKVKKMKAVYHTMNMFNQDVSKKCLLGECWVPLADLQQVKEILTNRSESSGSSIPSFLNVISTKEVPPTFHRTNKFTNAFQVVIDAYGIATYREINPALFTIITFPFLFAVMFGDLGHGVIMTTFAAWMVIFEKRLGKDKSNNEIWNIFFGGRYLILLMGLFSMYTGLIYNDLFSKSINIFGSNWKADGYNESTLLKNALLQLDPADKNFYIQHPYPFGMDPAWQLAKANKIIFQNSFKMKLSIIIGVLHMIFGVSLSVGNHLYFKKASNIILEFVPQILFLVLMFFYMVVLMFIKWTMFDASKPLKYGTRCAPSVLITFINMVLFKENPHEKGCDPLMYPYQTHVNGKIQQDAEMELEVQASEAVNSDSEGENHEEEEEPMSEIFIHQAIHTIEYILSTVSHTASYLRLWALSLAHGQLSEVLWTMVFRIGLVMPGFVGCITIFAIFAVWATFTVAILVLMEGLSAFLHTLRLHWVEFMSKFYTGVGYAYHPFSFKRIFDEDSKEE</sequence>
<comment type="function">
    <text evidence="9">Essential component of the vacuolar proton pump (V-ATPase), a multimeric enzyme that catalyzes the translocation of protons across the membranes. Required for assembly and activity of the V-ATPase.</text>
</comment>
<dbReference type="GO" id="GO:0046961">
    <property type="term" value="F:proton-transporting ATPase activity, rotational mechanism"/>
    <property type="evidence" value="ECO:0007669"/>
    <property type="project" value="InterPro"/>
</dbReference>
<dbReference type="AlphaFoldDB" id="A0A8K0K9F3"/>
<comment type="caution">
    <text evidence="10">The sequence shown here is derived from an EMBL/GenBank/DDBJ whole genome shotgun (WGS) entry which is preliminary data.</text>
</comment>
<evidence type="ECO:0000256" key="5">
    <source>
        <dbReference type="ARBA" id="ARBA00022781"/>
    </source>
</evidence>
<evidence type="ECO:0000256" key="9">
    <source>
        <dbReference type="RuleBase" id="RU361189"/>
    </source>
</evidence>
<evidence type="ECO:0000256" key="6">
    <source>
        <dbReference type="ARBA" id="ARBA00022989"/>
    </source>
</evidence>
<keyword evidence="11" id="KW-1185">Reference proteome</keyword>
<dbReference type="PIRSF" id="PIRSF001293">
    <property type="entry name" value="ATP6V0A1"/>
    <property type="match status" value="1"/>
</dbReference>
<organism evidence="10 11">
    <name type="scientific">Ladona fulva</name>
    <name type="common">Scarce chaser dragonfly</name>
    <name type="synonym">Libellula fulva</name>
    <dbReference type="NCBI Taxonomy" id="123851"/>
    <lineage>
        <taxon>Eukaryota</taxon>
        <taxon>Metazoa</taxon>
        <taxon>Ecdysozoa</taxon>
        <taxon>Arthropoda</taxon>
        <taxon>Hexapoda</taxon>
        <taxon>Insecta</taxon>
        <taxon>Pterygota</taxon>
        <taxon>Palaeoptera</taxon>
        <taxon>Odonata</taxon>
        <taxon>Epiprocta</taxon>
        <taxon>Anisoptera</taxon>
        <taxon>Libelluloidea</taxon>
        <taxon>Libellulidae</taxon>
        <taxon>Ladona</taxon>
    </lineage>
</organism>
<reference evidence="10" key="2">
    <citation type="submission" date="2017-10" db="EMBL/GenBank/DDBJ databases">
        <title>Ladona fulva Genome sequencing and assembly.</title>
        <authorList>
            <person name="Murali S."/>
            <person name="Richards S."/>
            <person name="Bandaranaike D."/>
            <person name="Bellair M."/>
            <person name="Blankenburg K."/>
            <person name="Chao H."/>
            <person name="Dinh H."/>
            <person name="Doddapaneni H."/>
            <person name="Dugan-Rocha S."/>
            <person name="Elkadiri S."/>
            <person name="Gnanaolivu R."/>
            <person name="Hernandez B."/>
            <person name="Skinner E."/>
            <person name="Javaid M."/>
            <person name="Lee S."/>
            <person name="Li M."/>
            <person name="Ming W."/>
            <person name="Munidasa M."/>
            <person name="Muniz J."/>
            <person name="Nguyen L."/>
            <person name="Hughes D."/>
            <person name="Osuji N."/>
            <person name="Pu L.-L."/>
            <person name="Puazo M."/>
            <person name="Qu C."/>
            <person name="Quiroz J."/>
            <person name="Raj R."/>
            <person name="Weissenberger G."/>
            <person name="Xin Y."/>
            <person name="Zou X."/>
            <person name="Han Y."/>
            <person name="Worley K."/>
            <person name="Muzny D."/>
            <person name="Gibbs R."/>
        </authorList>
    </citation>
    <scope>NUCLEOTIDE SEQUENCE</scope>
    <source>
        <strain evidence="10">Sampled in the wild</strain>
    </source>
</reference>